<proteinExistence type="inferred from homology"/>
<keyword evidence="14" id="KW-1185">Reference proteome</keyword>
<dbReference type="Proteomes" id="UP001224392">
    <property type="component" value="Unassembled WGS sequence"/>
</dbReference>
<dbReference type="RefSeq" id="WP_285765191.1">
    <property type="nucleotide sequence ID" value="NZ_BSYJ01000007.1"/>
</dbReference>
<dbReference type="Pfam" id="PF07963">
    <property type="entry name" value="N_methyl"/>
    <property type="match status" value="1"/>
</dbReference>
<comment type="subcellular location">
    <subcellularLocation>
        <location evidence="1">Cell inner membrane</location>
        <topology evidence="1">Single-pass membrane protein</topology>
    </subcellularLocation>
</comment>
<evidence type="ECO:0000256" key="5">
    <source>
        <dbReference type="ARBA" id="ARBA00022519"/>
    </source>
</evidence>
<keyword evidence="7 11" id="KW-1133">Transmembrane helix</keyword>
<reference evidence="13 14" key="1">
    <citation type="submission" date="2023-04" db="EMBL/GenBank/DDBJ databases">
        <title>Marinobulbifer ophiurae gen. nov., sp. Nov., isolate from tissue of brittle star Ophioplocus japonicus.</title>
        <authorList>
            <person name="Kawano K."/>
            <person name="Sawayama S."/>
            <person name="Nakagawa S."/>
        </authorList>
    </citation>
    <scope>NUCLEOTIDE SEQUENCE [LARGE SCALE GENOMIC DNA]</scope>
    <source>
        <strain evidence="13 14">NKW57</strain>
    </source>
</reference>
<dbReference type="EMBL" id="BSYJ01000007">
    <property type="protein sequence ID" value="GMG88581.1"/>
    <property type="molecule type" value="Genomic_DNA"/>
</dbReference>
<accession>A0ABQ6M2J9</accession>
<evidence type="ECO:0000256" key="6">
    <source>
        <dbReference type="ARBA" id="ARBA00022692"/>
    </source>
</evidence>
<evidence type="ECO:0000256" key="11">
    <source>
        <dbReference type="SAM" id="Phobius"/>
    </source>
</evidence>
<evidence type="ECO:0000256" key="2">
    <source>
        <dbReference type="ARBA" id="ARBA00021549"/>
    </source>
</evidence>
<evidence type="ECO:0000256" key="7">
    <source>
        <dbReference type="ARBA" id="ARBA00022989"/>
    </source>
</evidence>
<dbReference type="Pfam" id="PF12019">
    <property type="entry name" value="GspH"/>
    <property type="match status" value="1"/>
</dbReference>
<dbReference type="InterPro" id="IPR022346">
    <property type="entry name" value="T2SS_GspH"/>
</dbReference>
<dbReference type="InterPro" id="IPR045584">
    <property type="entry name" value="Pilin-like"/>
</dbReference>
<name>A0ABQ6M2J9_9GAMM</name>
<dbReference type="PROSITE" id="PS00409">
    <property type="entry name" value="PROKAR_NTER_METHYL"/>
    <property type="match status" value="1"/>
</dbReference>
<comment type="similarity">
    <text evidence="9">Belongs to the GSP H family.</text>
</comment>
<dbReference type="Gene3D" id="3.55.40.10">
    <property type="entry name" value="minor pseudopilin epsh domain"/>
    <property type="match status" value="1"/>
</dbReference>
<evidence type="ECO:0000256" key="10">
    <source>
        <dbReference type="ARBA" id="ARBA00030775"/>
    </source>
</evidence>
<evidence type="ECO:0000256" key="1">
    <source>
        <dbReference type="ARBA" id="ARBA00004377"/>
    </source>
</evidence>
<keyword evidence="6 11" id="KW-0812">Transmembrane</keyword>
<evidence type="ECO:0000256" key="4">
    <source>
        <dbReference type="ARBA" id="ARBA00022481"/>
    </source>
</evidence>
<evidence type="ECO:0000256" key="3">
    <source>
        <dbReference type="ARBA" id="ARBA00022475"/>
    </source>
</evidence>
<evidence type="ECO:0000313" key="13">
    <source>
        <dbReference type="EMBL" id="GMG88581.1"/>
    </source>
</evidence>
<evidence type="ECO:0000256" key="9">
    <source>
        <dbReference type="ARBA" id="ARBA00025772"/>
    </source>
</evidence>
<keyword evidence="8 11" id="KW-0472">Membrane</keyword>
<comment type="caution">
    <text evidence="13">The sequence shown here is derived from an EMBL/GenBank/DDBJ whole genome shotgun (WGS) entry which is preliminary data.</text>
</comment>
<dbReference type="SUPFAM" id="SSF54523">
    <property type="entry name" value="Pili subunits"/>
    <property type="match status" value="1"/>
</dbReference>
<keyword evidence="3" id="KW-1003">Cell membrane</keyword>
<keyword evidence="5" id="KW-0997">Cell inner membrane</keyword>
<protein>
    <recommendedName>
        <fullName evidence="2">Type II secretion system protein H</fullName>
    </recommendedName>
    <alternativeName>
        <fullName evidence="10">General secretion pathway protein H</fullName>
    </alternativeName>
</protein>
<evidence type="ECO:0000256" key="8">
    <source>
        <dbReference type="ARBA" id="ARBA00023136"/>
    </source>
</evidence>
<organism evidence="13 14">
    <name type="scientific">Biformimicrobium ophioploci</name>
    <dbReference type="NCBI Taxonomy" id="3036711"/>
    <lineage>
        <taxon>Bacteria</taxon>
        <taxon>Pseudomonadati</taxon>
        <taxon>Pseudomonadota</taxon>
        <taxon>Gammaproteobacteria</taxon>
        <taxon>Cellvibrionales</taxon>
        <taxon>Microbulbiferaceae</taxon>
        <taxon>Biformimicrobium</taxon>
    </lineage>
</organism>
<dbReference type="NCBIfam" id="TIGR02532">
    <property type="entry name" value="IV_pilin_GFxxxE"/>
    <property type="match status" value="1"/>
</dbReference>
<sequence>MYRRPPGQQQRGFTLIELMLTIGVLGVIAAIAVPSFTTMIKNNRITATTNEVVGALQFARAEAVRRARVVQVNSVDNDSSKGLLLWMDGDSSGSYQAGEELRIMRIADSSMTIVAKVGAAAGAVDFAVAPNGMTNLADTLTVNICDDRSGDYGRTISLLASGVVRTETGVTCGESV</sequence>
<feature type="domain" description="General secretion pathway GspH" evidence="12">
    <location>
        <begin position="49"/>
        <end position="162"/>
    </location>
</feature>
<dbReference type="InterPro" id="IPR012902">
    <property type="entry name" value="N_methyl_site"/>
</dbReference>
<keyword evidence="4" id="KW-0488">Methylation</keyword>
<evidence type="ECO:0000313" key="14">
    <source>
        <dbReference type="Proteomes" id="UP001224392"/>
    </source>
</evidence>
<gene>
    <name evidence="13" type="ORF">MNKW57_29020</name>
</gene>
<evidence type="ECO:0000259" key="12">
    <source>
        <dbReference type="Pfam" id="PF12019"/>
    </source>
</evidence>
<feature type="transmembrane region" description="Helical" evidence="11">
    <location>
        <begin position="12"/>
        <end position="33"/>
    </location>
</feature>